<evidence type="ECO:0000256" key="1">
    <source>
        <dbReference type="ARBA" id="ARBA00004141"/>
    </source>
</evidence>
<accession>A0A645A9U5</accession>
<dbReference type="EC" id="2.4.1.129" evidence="7"/>
<dbReference type="GO" id="GO:0005886">
    <property type="term" value="C:plasma membrane"/>
    <property type="evidence" value="ECO:0007669"/>
    <property type="project" value="TreeGrafter"/>
</dbReference>
<feature type="transmembrane region" description="Helical" evidence="6">
    <location>
        <begin position="12"/>
        <end position="37"/>
    </location>
</feature>
<dbReference type="PANTHER" id="PTHR30474:SF1">
    <property type="entry name" value="PEPTIDOGLYCAN GLYCOSYLTRANSFERASE MRDB"/>
    <property type="match status" value="1"/>
</dbReference>
<evidence type="ECO:0000256" key="5">
    <source>
        <dbReference type="ARBA" id="ARBA00023136"/>
    </source>
</evidence>
<name>A0A645A9U5_9ZZZZ</name>
<feature type="transmembrane region" description="Helical" evidence="6">
    <location>
        <begin position="139"/>
        <end position="155"/>
    </location>
</feature>
<dbReference type="AlphaFoldDB" id="A0A645A9U5"/>
<evidence type="ECO:0000256" key="4">
    <source>
        <dbReference type="ARBA" id="ARBA00022989"/>
    </source>
</evidence>
<evidence type="ECO:0000256" key="3">
    <source>
        <dbReference type="ARBA" id="ARBA00022960"/>
    </source>
</evidence>
<comment type="subcellular location">
    <subcellularLocation>
        <location evidence="1">Membrane</location>
        <topology evidence="1">Multi-pass membrane protein</topology>
    </subcellularLocation>
</comment>
<dbReference type="InterPro" id="IPR001182">
    <property type="entry name" value="FtsW/RodA"/>
</dbReference>
<feature type="transmembrane region" description="Helical" evidence="6">
    <location>
        <begin position="161"/>
        <end position="177"/>
    </location>
</feature>
<feature type="transmembrane region" description="Helical" evidence="6">
    <location>
        <begin position="49"/>
        <end position="66"/>
    </location>
</feature>
<dbReference type="NCBIfam" id="TIGR02210">
    <property type="entry name" value="rodA_shape"/>
    <property type="match status" value="1"/>
</dbReference>
<keyword evidence="3" id="KW-0133">Cell shape</keyword>
<dbReference type="PANTHER" id="PTHR30474">
    <property type="entry name" value="CELL CYCLE PROTEIN"/>
    <property type="match status" value="1"/>
</dbReference>
<dbReference type="Pfam" id="PF01098">
    <property type="entry name" value="FTSW_RODA_SPOVE"/>
    <property type="match status" value="1"/>
</dbReference>
<feature type="transmembrane region" description="Helical" evidence="6">
    <location>
        <begin position="304"/>
        <end position="326"/>
    </location>
</feature>
<feature type="transmembrane region" description="Helical" evidence="6">
    <location>
        <begin position="115"/>
        <end position="132"/>
    </location>
</feature>
<dbReference type="EMBL" id="VSSQ01012370">
    <property type="protein sequence ID" value="MPM49071.1"/>
    <property type="molecule type" value="Genomic_DNA"/>
</dbReference>
<evidence type="ECO:0000313" key="7">
    <source>
        <dbReference type="EMBL" id="MPM49071.1"/>
    </source>
</evidence>
<keyword evidence="7" id="KW-0808">Transferase</keyword>
<keyword evidence="2 6" id="KW-0812">Transmembrane</keyword>
<organism evidence="7">
    <name type="scientific">bioreactor metagenome</name>
    <dbReference type="NCBI Taxonomy" id="1076179"/>
    <lineage>
        <taxon>unclassified sequences</taxon>
        <taxon>metagenomes</taxon>
        <taxon>ecological metagenomes</taxon>
    </lineage>
</organism>
<feature type="transmembrane region" description="Helical" evidence="6">
    <location>
        <begin position="78"/>
        <end position="103"/>
    </location>
</feature>
<feature type="transmembrane region" description="Helical" evidence="6">
    <location>
        <begin position="272"/>
        <end position="292"/>
    </location>
</feature>
<keyword evidence="5 6" id="KW-0472">Membrane</keyword>
<dbReference type="GO" id="GO:0016757">
    <property type="term" value="F:glycosyltransferase activity"/>
    <property type="evidence" value="ECO:0007669"/>
    <property type="project" value="UniProtKB-KW"/>
</dbReference>
<comment type="caution">
    <text evidence="7">The sequence shown here is derived from an EMBL/GenBank/DDBJ whole genome shotgun (WGS) entry which is preliminary data.</text>
</comment>
<dbReference type="GO" id="GO:0032153">
    <property type="term" value="C:cell division site"/>
    <property type="evidence" value="ECO:0007669"/>
    <property type="project" value="TreeGrafter"/>
</dbReference>
<proteinExistence type="inferred from homology"/>
<dbReference type="HAMAP" id="MF_02079">
    <property type="entry name" value="PGT_RodA"/>
    <property type="match status" value="1"/>
</dbReference>
<feature type="transmembrane region" description="Helical" evidence="6">
    <location>
        <begin position="184"/>
        <end position="203"/>
    </location>
</feature>
<sequence>MELGRILKRLDYVLLFAVLALTAIGITLIGSATHINLASEDRYWYVQRQSMFAVLNLIFIFFSLRFDYRLLEDMSKRLYIFNLVMLLAVMFLGHSALGAQRWIQIGPVSIQPSEFSKIIMIVSLSAFVNTRLDDLDSFWSWLPVFGYVLVPFLLVMKQPDLGTALVFAAILLGLMIICGFKKKFFVRLLGAGVVSAPLLWMVLHDYQKMRLKVFLDPGLEPQGAGYHVIQSMIAIGSGMLTGKGLFSGTQSQLNFLPENHTDFIFAVAGEEFGFIGTMIILLLYLVVIYRGLNIAMNATDDFGTLLATGIVSMFVFHVLVNVGMTAGIMPVTGVPLPFMSYGVSSLTTNMVLIGLLLNINMRQQKLTFK</sequence>
<feature type="transmembrane region" description="Helical" evidence="6">
    <location>
        <begin position="338"/>
        <end position="359"/>
    </location>
</feature>
<reference evidence="7" key="1">
    <citation type="submission" date="2019-08" db="EMBL/GenBank/DDBJ databases">
        <authorList>
            <person name="Kucharzyk K."/>
            <person name="Murdoch R.W."/>
            <person name="Higgins S."/>
            <person name="Loffler F."/>
        </authorList>
    </citation>
    <scope>NUCLEOTIDE SEQUENCE</scope>
</reference>
<dbReference type="InterPro" id="IPR011923">
    <property type="entry name" value="RodA/MrdB"/>
</dbReference>
<dbReference type="GO" id="GO:0015648">
    <property type="term" value="F:lipid-linked peptidoglycan transporter activity"/>
    <property type="evidence" value="ECO:0007669"/>
    <property type="project" value="TreeGrafter"/>
</dbReference>
<keyword evidence="4 6" id="KW-1133">Transmembrane helix</keyword>
<keyword evidence="7" id="KW-0328">Glycosyltransferase</keyword>
<protein>
    <submittedName>
        <fullName evidence="7">Peptidoglycan glycosyltransferase MrdB</fullName>
        <ecNumber evidence="7">2.4.1.129</ecNumber>
    </submittedName>
</protein>
<gene>
    <name evidence="7" type="primary">mrdB_15</name>
    <name evidence="7" type="ORF">SDC9_95799</name>
</gene>
<dbReference type="GO" id="GO:0008360">
    <property type="term" value="P:regulation of cell shape"/>
    <property type="evidence" value="ECO:0007669"/>
    <property type="project" value="UniProtKB-KW"/>
</dbReference>
<dbReference type="GO" id="GO:0051301">
    <property type="term" value="P:cell division"/>
    <property type="evidence" value="ECO:0007669"/>
    <property type="project" value="InterPro"/>
</dbReference>
<evidence type="ECO:0000256" key="6">
    <source>
        <dbReference type="SAM" id="Phobius"/>
    </source>
</evidence>
<evidence type="ECO:0000256" key="2">
    <source>
        <dbReference type="ARBA" id="ARBA00022692"/>
    </source>
</evidence>